<feature type="domain" description="Peripheral subunit-binding (PSBD)" evidence="3">
    <location>
        <begin position="428"/>
        <end position="466"/>
    </location>
</feature>
<dbReference type="EMBL" id="JABMIG020000418">
    <property type="protein sequence ID" value="KAL3778816.1"/>
    <property type="molecule type" value="Genomic_DNA"/>
</dbReference>
<dbReference type="Gene3D" id="4.10.320.10">
    <property type="entry name" value="E3-binding domain"/>
    <property type="match status" value="1"/>
</dbReference>
<evidence type="ECO:0000256" key="1">
    <source>
        <dbReference type="ARBA" id="ARBA00007317"/>
    </source>
</evidence>
<dbReference type="InterPro" id="IPR036625">
    <property type="entry name" value="E3-bd_dom_sf"/>
</dbReference>
<evidence type="ECO:0000313" key="5">
    <source>
        <dbReference type="Proteomes" id="UP001516023"/>
    </source>
</evidence>
<dbReference type="InterPro" id="IPR004167">
    <property type="entry name" value="PSBD"/>
</dbReference>
<name>A0ABD3NTJ3_9STRA</name>
<comment type="similarity">
    <text evidence="1">Belongs to the 2-oxoacid dehydrogenase family.</text>
</comment>
<keyword evidence="5" id="KW-1185">Reference proteome</keyword>
<gene>
    <name evidence="4" type="ORF">HJC23_009849</name>
</gene>
<organism evidence="4 5">
    <name type="scientific">Cyclotella cryptica</name>
    <dbReference type="NCBI Taxonomy" id="29204"/>
    <lineage>
        <taxon>Eukaryota</taxon>
        <taxon>Sar</taxon>
        <taxon>Stramenopiles</taxon>
        <taxon>Ochrophyta</taxon>
        <taxon>Bacillariophyta</taxon>
        <taxon>Coscinodiscophyceae</taxon>
        <taxon>Thalassiosirophycidae</taxon>
        <taxon>Stephanodiscales</taxon>
        <taxon>Stephanodiscaceae</taxon>
        <taxon>Cyclotella</taxon>
    </lineage>
</organism>
<evidence type="ECO:0000313" key="4">
    <source>
        <dbReference type="EMBL" id="KAL3778816.1"/>
    </source>
</evidence>
<comment type="caution">
    <text evidence="4">The sequence shown here is derived from an EMBL/GenBank/DDBJ whole genome shotgun (WGS) entry which is preliminary data.</text>
</comment>
<protein>
    <recommendedName>
        <fullName evidence="3">Peripheral subunit-binding (PSBD) domain-containing protein</fullName>
    </recommendedName>
</protein>
<reference evidence="4 5" key="1">
    <citation type="journal article" date="2020" name="G3 (Bethesda)">
        <title>Improved Reference Genome for Cyclotella cryptica CCMP332, a Model for Cell Wall Morphogenesis, Salinity Adaptation, and Lipid Production in Diatoms (Bacillariophyta).</title>
        <authorList>
            <person name="Roberts W.R."/>
            <person name="Downey K.M."/>
            <person name="Ruck E.C."/>
            <person name="Traller J.C."/>
            <person name="Alverson A.J."/>
        </authorList>
    </citation>
    <scope>NUCLEOTIDE SEQUENCE [LARGE SCALE GENOMIC DNA]</scope>
    <source>
        <strain evidence="4 5">CCMP332</strain>
    </source>
</reference>
<evidence type="ECO:0000259" key="3">
    <source>
        <dbReference type="PROSITE" id="PS51826"/>
    </source>
</evidence>
<dbReference type="Proteomes" id="UP001516023">
    <property type="component" value="Unassembled WGS sequence"/>
</dbReference>
<dbReference type="AlphaFoldDB" id="A0ABD3NTJ3"/>
<accession>A0ABD3NTJ3</accession>
<sequence>MSSRKSWVCDAEGRMLSLTKLAPSGKCNVVTDIPIIAKIEVPKSQTHHHLDHHHHTRSSLVTLGNSSYAPAARHRPKKVSSRPESRRIMKISSKTLSLALATTCMSASTAFTTRTPTPTAKARSNSQLNLFEISASLQLFYTTALVAGVGYTQRMAGREDFKKEMAIKIARGEITPQQLVEEIQVLAEEINDSANAALSAQAEVQLLLEETRALQQKLELPSSDMSSLREFTIESLVEEKVPVSGALAQKEEAEVSIRLPTFAIESNAVGVRKSETNSYEHEFNGAMEDVSTDFHFVNGANKEPAIEVISHDYGEEEVDYSLEMDHDDADLIADALLATPPSMRSDESDSLNASDALRLAQEALASASESITVNNEENFRTPVPPSEEPSIDHIREGIEIDASVGELSVATIDIGHKQAKSEHTGPIRSSPLARLLCTELGVDLKDVYPGTGLKGRVVADDVRKYAAAMPV</sequence>
<feature type="region of interest" description="Disordered" evidence="2">
    <location>
        <begin position="67"/>
        <end position="86"/>
    </location>
</feature>
<evidence type="ECO:0000256" key="2">
    <source>
        <dbReference type="SAM" id="MobiDB-lite"/>
    </source>
</evidence>
<dbReference type="Pfam" id="PF02817">
    <property type="entry name" value="E3_binding"/>
    <property type="match status" value="1"/>
</dbReference>
<dbReference type="PROSITE" id="PS51826">
    <property type="entry name" value="PSBD"/>
    <property type="match status" value="1"/>
</dbReference>
<proteinExistence type="inferred from homology"/>
<dbReference type="SUPFAM" id="SSF47005">
    <property type="entry name" value="Peripheral subunit-binding domain of 2-oxo acid dehydrogenase complex"/>
    <property type="match status" value="1"/>
</dbReference>